<dbReference type="Proteomes" id="UP000217141">
    <property type="component" value="Chromosome I"/>
</dbReference>
<sequence>MSLKLTILGSGTSSGVPRIGNDWGACDPTEPKNRRTRVSILVESATTRILVDTSPDMRAQLLAADVIAIDAILWTHDHADHSHGIDDVRQLFHHRRVPLPGYARSQTLNLLRQRFGYAFEGRNGYHPTVDGRILPDGLRIGDIDIACVDQPHGEIYSTGFRFSHGGRSVAYATDFHDLTPDMLALYDRVDVWVVDALREKPHPTHPHLALTLDGIAAARPGRAILTHMDQSMDYATLRRTLPSGVEPGYDGMVIMLEAVEQGD</sequence>
<dbReference type="InterPro" id="IPR036866">
    <property type="entry name" value="RibonucZ/Hydroxyglut_hydro"/>
</dbReference>
<dbReference type="GO" id="GO:0016787">
    <property type="term" value="F:hydrolase activity"/>
    <property type="evidence" value="ECO:0007669"/>
    <property type="project" value="UniProtKB-KW"/>
</dbReference>
<dbReference type="CDD" id="cd16279">
    <property type="entry name" value="metallo-hydrolase-like_MBL-fold"/>
    <property type="match status" value="1"/>
</dbReference>
<evidence type="ECO:0000259" key="1">
    <source>
        <dbReference type="SMART" id="SM00849"/>
    </source>
</evidence>
<dbReference type="Pfam" id="PF12706">
    <property type="entry name" value="Lactamase_B_2"/>
    <property type="match status" value="1"/>
</dbReference>
<feature type="domain" description="Metallo-beta-lactamase" evidence="1">
    <location>
        <begin position="36"/>
        <end position="227"/>
    </location>
</feature>
<dbReference type="AlphaFoldDB" id="A0A249MVU0"/>
<dbReference type="InterPro" id="IPR001279">
    <property type="entry name" value="Metallo-B-lactamas"/>
</dbReference>
<dbReference type="RefSeq" id="WP_017182368.1">
    <property type="nucleotide sequence ID" value="NZ_CP022745.1"/>
</dbReference>
<dbReference type="SMART" id="SM00849">
    <property type="entry name" value="Lactamase_B"/>
    <property type="match status" value="1"/>
</dbReference>
<reference evidence="2 3" key="1">
    <citation type="submission" date="2017-08" db="EMBL/GenBank/DDBJ databases">
        <title>Whole Genome Sequence of Sphingobium hydrophobicum C1: Insights into Adaption to the Electronic-waste Contaminated Sediment.</title>
        <authorList>
            <person name="Song D."/>
            <person name="Chen X."/>
            <person name="Xu M."/>
        </authorList>
    </citation>
    <scope>NUCLEOTIDE SEQUENCE [LARGE SCALE GENOMIC DNA]</scope>
    <source>
        <strain evidence="2 3">C1</strain>
    </source>
</reference>
<dbReference type="EMBL" id="CP022745">
    <property type="protein sequence ID" value="ASY45284.1"/>
    <property type="molecule type" value="Genomic_DNA"/>
</dbReference>
<proteinExistence type="predicted"/>
<evidence type="ECO:0000313" key="2">
    <source>
        <dbReference type="EMBL" id="ASY45284.1"/>
    </source>
</evidence>
<dbReference type="Gene3D" id="3.60.15.10">
    <property type="entry name" value="Ribonuclease Z/Hydroxyacylglutathione hydrolase-like"/>
    <property type="match status" value="1"/>
</dbReference>
<dbReference type="PANTHER" id="PTHR42663">
    <property type="entry name" value="HYDROLASE C777.06C-RELATED-RELATED"/>
    <property type="match status" value="1"/>
</dbReference>
<keyword evidence="2" id="KW-0378">Hydrolase</keyword>
<protein>
    <submittedName>
        <fullName evidence="2">MBL fold metallo-hydrolase</fullName>
    </submittedName>
</protein>
<evidence type="ECO:0000313" key="3">
    <source>
        <dbReference type="Proteomes" id="UP000217141"/>
    </source>
</evidence>
<dbReference type="KEGG" id="shyd:CJD35_13190"/>
<organism evidence="2 3">
    <name type="scientific">Sphingobium xenophagum</name>
    <dbReference type="NCBI Taxonomy" id="121428"/>
    <lineage>
        <taxon>Bacteria</taxon>
        <taxon>Pseudomonadati</taxon>
        <taxon>Pseudomonadota</taxon>
        <taxon>Alphaproteobacteria</taxon>
        <taxon>Sphingomonadales</taxon>
        <taxon>Sphingomonadaceae</taxon>
        <taxon>Sphingobium</taxon>
    </lineage>
</organism>
<dbReference type="SUPFAM" id="SSF56281">
    <property type="entry name" value="Metallo-hydrolase/oxidoreductase"/>
    <property type="match status" value="1"/>
</dbReference>
<gene>
    <name evidence="2" type="ORF">CJD35_13190</name>
</gene>
<dbReference type="PANTHER" id="PTHR42663:SF6">
    <property type="entry name" value="HYDROLASE C777.06C-RELATED"/>
    <property type="match status" value="1"/>
</dbReference>
<name>A0A249MVU0_SPHXE</name>
<accession>A0A249MVU0</accession>